<dbReference type="VEuPathDB" id="TriTrypDB:TcCLB.511491.9"/>
<comment type="caution">
    <text evidence="2">The sequence shown here is derived from an EMBL/GenBank/DDBJ whole genome shotgun (WGS) entry which is preliminary data.</text>
</comment>
<dbReference type="VEuPathDB" id="TriTrypDB:TcCLB.509443.60"/>
<dbReference type="VEuPathDB" id="TriTrypDB:TcYC6_0095050"/>
<dbReference type="VEuPathDB" id="TriTrypDB:C3747_89g87"/>
<dbReference type="VEuPathDB" id="TriTrypDB:ECC02_000168"/>
<evidence type="ECO:0000313" key="3">
    <source>
        <dbReference type="Proteomes" id="UP000246078"/>
    </source>
</evidence>
<reference evidence="2 3" key="1">
    <citation type="journal article" date="2018" name="Microb. Genom.">
        <title>Expanding an expanded genome: long-read sequencing of Trypanosoma cruzi.</title>
        <authorList>
            <person name="Berna L."/>
            <person name="Rodriguez M."/>
            <person name="Chiribao M.L."/>
            <person name="Parodi-Talice A."/>
            <person name="Pita S."/>
            <person name="Rijo G."/>
            <person name="Alvarez-Valin F."/>
            <person name="Robello C."/>
        </authorList>
    </citation>
    <scope>NUCLEOTIDE SEQUENCE [LARGE SCALE GENOMIC DNA]</scope>
    <source>
        <strain evidence="2 3">TCC</strain>
    </source>
</reference>
<evidence type="ECO:0000256" key="1">
    <source>
        <dbReference type="SAM" id="MobiDB-lite"/>
    </source>
</evidence>
<dbReference type="VEuPathDB" id="TriTrypDB:TCDM_06289"/>
<sequence>MQYLYDDVIPPFRFFTKIVLKCVNDALDEAAAIRRPDQGSMYAPYTTIAKDNPILVEIPTGLVMHIAVTRPRRRSAEERANAPARSILSAVFLCYDVTLCGFTDGRVELMYSGQEGGAVESIEIPPLKRNLIHVVALNCVPLSEGKWAVAIGYKGFFVVRKVELGRSAHLPILLRKRAQQRVIEMCTAEWYPSGSLSSLQLSPCLKYLAVGFDNDALVAVAALPSLEVPCHELSDGSERVTMDVTCRLVEDGYLNGSHQGRVFFMPERLPGGMRSVFSAGMNLSDSEMAMGTHHPLCLLVWVNGNNYTRCPLKSISRSAVARLNSFLFPMPSIGECSTTKSLDDAATAASGAAASAAYKLGRKSRAGAKGSKRRPLDVSPDAATASQTQSSFTGVYRGLLSDRIVAAALASADGNVVAVGCAGGCVYLINGHGITSMFFATMFRTKAMRLNSLYPSTGLQCGMVLQAVDTSKKADASVTLAHARGIPSAAFINQATVHCLREVEGLQAVLPLRELPWVLLFCTHGMYLWDVHYNSVVASLTGLPPLESISICETVVRRSVIGAQRQSSSFKTRQELHPPFCTESAIVWWTSSETLARLLISDLIAQVYPLLETYFRGLPMRSLAYLVARIPPTQRHIPEYMATVEVPTEQQLMMDSYDINTPAVFAGAGGSRGSFPGMKAFLKDAEPSRFFELSCTPLYPETLAACFLETTFSSASARSEELFLMLGSPLSRVS</sequence>
<feature type="region of interest" description="Disordered" evidence="1">
    <location>
        <begin position="365"/>
        <end position="385"/>
    </location>
</feature>
<dbReference type="VEuPathDB" id="TriTrypDB:TcCL_NonESM05285"/>
<dbReference type="VEuPathDB" id="TriTrypDB:TcG_04279"/>
<dbReference type="VEuPathDB" id="TriTrypDB:Tc_MARK_1800"/>
<dbReference type="Proteomes" id="UP000246078">
    <property type="component" value="Unassembled WGS sequence"/>
</dbReference>
<proteinExistence type="predicted"/>
<dbReference type="VEuPathDB" id="TriTrypDB:C4B63_42g227"/>
<gene>
    <name evidence="2" type="ORF">C3747_89g87</name>
</gene>
<accession>A0A2V2WQ20</accession>
<dbReference type="VEuPathDB" id="TriTrypDB:C4B63_42g226"/>
<dbReference type="EMBL" id="PRFC01000089">
    <property type="protein sequence ID" value="PWV08574.1"/>
    <property type="molecule type" value="Genomic_DNA"/>
</dbReference>
<dbReference type="AlphaFoldDB" id="A0A2V2WQ20"/>
<dbReference type="VEuPathDB" id="TriTrypDB:BCY84_00816"/>
<protein>
    <submittedName>
        <fullName evidence="2">Uncharacterized protein</fullName>
    </submittedName>
</protein>
<dbReference type="VEuPathDB" id="TriTrypDB:TcG_04280"/>
<name>A0A2V2WQ20_TRYCR</name>
<dbReference type="VEuPathDB" id="TriTrypDB:TCSYLVIO_003087"/>
<organism evidence="2 3">
    <name type="scientific">Trypanosoma cruzi</name>
    <dbReference type="NCBI Taxonomy" id="5693"/>
    <lineage>
        <taxon>Eukaryota</taxon>
        <taxon>Discoba</taxon>
        <taxon>Euglenozoa</taxon>
        <taxon>Kinetoplastea</taxon>
        <taxon>Metakinetoplastina</taxon>
        <taxon>Trypanosomatida</taxon>
        <taxon>Trypanosomatidae</taxon>
        <taxon>Trypanosoma</taxon>
        <taxon>Schizotrypanum</taxon>
    </lineage>
</organism>
<evidence type="ECO:0000313" key="2">
    <source>
        <dbReference type="EMBL" id="PWV08574.1"/>
    </source>
</evidence>
<dbReference type="VEuPathDB" id="TriTrypDB:TcBrA4_0030910"/>